<dbReference type="Gene3D" id="3.10.350.10">
    <property type="entry name" value="LysM domain"/>
    <property type="match status" value="1"/>
</dbReference>
<sequence>MNYTVQAGETLFLIAQKYGVTLDALIAANPQLADPGLIFPGQVINIPAPGPATSPFPAGAGKEMPGAPGRKPLHFISITEGGRDVRGASNVPVKPKFTLRFDKNVVNSKVWENNVKSFTLVSQRNENVPLNVTKVDDTVDFSLRQYIYIEPVNPLTPGTTYTLSISPGLMSLAGETLGQSTSGQAVTITFRTAG</sequence>
<dbReference type="InterPro" id="IPR018392">
    <property type="entry name" value="LysM"/>
</dbReference>
<organism evidence="3 4">
    <name type="scientific">Pelotomaculum isophthalicicum JI</name>
    <dbReference type="NCBI Taxonomy" id="947010"/>
    <lineage>
        <taxon>Bacteria</taxon>
        <taxon>Bacillati</taxon>
        <taxon>Bacillota</taxon>
        <taxon>Clostridia</taxon>
        <taxon>Eubacteriales</taxon>
        <taxon>Desulfotomaculaceae</taxon>
        <taxon>Pelotomaculum</taxon>
    </lineage>
</organism>
<name>A0A9X4H6R5_9FIRM</name>
<dbReference type="GO" id="GO:0008932">
    <property type="term" value="F:lytic endotransglycosylase activity"/>
    <property type="evidence" value="ECO:0007669"/>
    <property type="project" value="TreeGrafter"/>
</dbReference>
<reference evidence="3" key="1">
    <citation type="submission" date="2022-02" db="EMBL/GenBank/DDBJ databases">
        <authorList>
            <person name="Leng L."/>
        </authorList>
    </citation>
    <scope>NUCLEOTIDE SEQUENCE</scope>
    <source>
        <strain evidence="3">JI</strain>
    </source>
</reference>
<evidence type="ECO:0000259" key="2">
    <source>
        <dbReference type="PROSITE" id="PS51782"/>
    </source>
</evidence>
<dbReference type="EMBL" id="JAKOAV010000033">
    <property type="protein sequence ID" value="MDF9409527.1"/>
    <property type="molecule type" value="Genomic_DNA"/>
</dbReference>
<dbReference type="Pfam" id="PF01476">
    <property type="entry name" value="LysM"/>
    <property type="match status" value="1"/>
</dbReference>
<evidence type="ECO:0000256" key="1">
    <source>
        <dbReference type="ARBA" id="ARBA00022729"/>
    </source>
</evidence>
<proteinExistence type="predicted"/>
<dbReference type="InterPro" id="IPR014755">
    <property type="entry name" value="Cu-Rt/internalin_Ig-like"/>
</dbReference>
<dbReference type="SUPFAM" id="SSF54106">
    <property type="entry name" value="LysM domain"/>
    <property type="match status" value="1"/>
</dbReference>
<dbReference type="SMART" id="SM00257">
    <property type="entry name" value="LysM"/>
    <property type="match status" value="1"/>
</dbReference>
<keyword evidence="4" id="KW-1185">Reference proteome</keyword>
<accession>A0A9X4H6R5</accession>
<evidence type="ECO:0000313" key="4">
    <source>
        <dbReference type="Proteomes" id="UP001154312"/>
    </source>
</evidence>
<dbReference type="Gene3D" id="2.60.40.1220">
    <property type="match status" value="1"/>
</dbReference>
<comment type="caution">
    <text evidence="3">The sequence shown here is derived from an EMBL/GenBank/DDBJ whole genome shotgun (WGS) entry which is preliminary data.</text>
</comment>
<evidence type="ECO:0000313" key="3">
    <source>
        <dbReference type="EMBL" id="MDF9409527.1"/>
    </source>
</evidence>
<dbReference type="Proteomes" id="UP001154312">
    <property type="component" value="Unassembled WGS sequence"/>
</dbReference>
<gene>
    <name evidence="3" type="ORF">L7E55_14370</name>
</gene>
<dbReference type="PANTHER" id="PTHR33734">
    <property type="entry name" value="LYSM DOMAIN-CONTAINING GPI-ANCHORED PROTEIN 2"/>
    <property type="match status" value="1"/>
</dbReference>
<dbReference type="InterPro" id="IPR032812">
    <property type="entry name" value="SbsA_Ig"/>
</dbReference>
<protein>
    <submittedName>
        <fullName evidence="3">LysM peptidoglycan-binding domain-containing protein</fullName>
    </submittedName>
</protein>
<dbReference type="Pfam" id="PF13205">
    <property type="entry name" value="Big_5"/>
    <property type="match status" value="1"/>
</dbReference>
<dbReference type="CDD" id="cd00118">
    <property type="entry name" value="LysM"/>
    <property type="match status" value="1"/>
</dbReference>
<dbReference type="AlphaFoldDB" id="A0A9X4H6R5"/>
<dbReference type="InterPro" id="IPR036779">
    <property type="entry name" value="LysM_dom_sf"/>
</dbReference>
<dbReference type="PROSITE" id="PS51782">
    <property type="entry name" value="LYSM"/>
    <property type="match status" value="1"/>
</dbReference>
<feature type="domain" description="LysM" evidence="2">
    <location>
        <begin position="1"/>
        <end position="46"/>
    </location>
</feature>
<dbReference type="PANTHER" id="PTHR33734:SF22">
    <property type="entry name" value="MEMBRANE-BOUND LYTIC MUREIN TRANSGLYCOSYLASE D"/>
    <property type="match status" value="1"/>
</dbReference>
<dbReference type="RefSeq" id="WP_277445002.1">
    <property type="nucleotide sequence ID" value="NZ_JAKOAV010000033.1"/>
</dbReference>
<keyword evidence="1" id="KW-0732">Signal</keyword>